<sequence>MLVVGTGGLGCPVAIALARAGVGTLGLADDDDVDVSNLHRQILFERKDVGTPKTVAAARALRELAPGVAIEVHETRLLPTNAVDLALRYDLVVEGSDNFATKFLAADAAHLTKKPIVHAAAVRWHGTALAVGPGGKPCYRCLFEDVPRENAPNCAEAGVIGPMVGVIGAAQADLALSVLGGDDVFGTLFTFDGKTLASRRRRIASRPSCELCGEANVIRSVDGARYAPVACDL</sequence>
<reference evidence="2 3" key="1">
    <citation type="submission" date="2015-08" db="EMBL/GenBank/DDBJ databases">
        <authorList>
            <person name="Babu N.S."/>
            <person name="Beckwith C.J."/>
            <person name="Beseler K.G."/>
            <person name="Brison A."/>
            <person name="Carone J.V."/>
            <person name="Caskin T.P."/>
            <person name="Diamond M."/>
            <person name="Durham M.E."/>
            <person name="Foxe J.M."/>
            <person name="Go M."/>
            <person name="Henderson B.A."/>
            <person name="Jones I.B."/>
            <person name="McGettigan J.A."/>
            <person name="Micheletti S.J."/>
            <person name="Nasrallah M.E."/>
            <person name="Ortiz D."/>
            <person name="Piller C.R."/>
            <person name="Privatt S.R."/>
            <person name="Schneider S.L."/>
            <person name="Sharp S."/>
            <person name="Smith T.C."/>
            <person name="Stanton J.D."/>
            <person name="Ullery H.E."/>
            <person name="Wilson R.J."/>
            <person name="Serrano M.G."/>
            <person name="Buck G."/>
            <person name="Lee V."/>
            <person name="Wang Y."/>
            <person name="Carvalho R."/>
            <person name="Voegtly L."/>
            <person name="Shi R."/>
            <person name="Duckworth R."/>
            <person name="Johnson A."/>
            <person name="Loviza R."/>
            <person name="Walstead R."/>
            <person name="Shah Z."/>
            <person name="Kiflezghi M."/>
            <person name="Wade K."/>
            <person name="Ball S.L."/>
            <person name="Bradley K.W."/>
            <person name="Asai D.J."/>
            <person name="Bowman C.A."/>
            <person name="Russell D.A."/>
            <person name="Pope W.H."/>
            <person name="Jacobs-Sera D."/>
            <person name="Hendrix R.W."/>
            <person name="Hatfull G.F."/>
        </authorList>
    </citation>
    <scope>NUCLEOTIDE SEQUENCE [LARGE SCALE GENOMIC DNA]</scope>
    <source>
        <strain evidence="2 3">DSM 27648</strain>
    </source>
</reference>
<dbReference type="GO" id="GO:0032447">
    <property type="term" value="P:protein urmylation"/>
    <property type="evidence" value="ECO:0007669"/>
    <property type="project" value="TreeGrafter"/>
</dbReference>
<feature type="domain" description="THIF-type NAD/FAD binding fold" evidence="1">
    <location>
        <begin position="2"/>
        <end position="210"/>
    </location>
</feature>
<protein>
    <submittedName>
        <fullName evidence="2">Sulfur carrier protein adenylyltransferase ThiF</fullName>
    </submittedName>
</protein>
<name>A0A0K1Q9D5_9BACT</name>
<evidence type="ECO:0000313" key="2">
    <source>
        <dbReference type="EMBL" id="AKV02406.1"/>
    </source>
</evidence>
<dbReference type="KEGG" id="llu:AKJ09_09069"/>
<keyword evidence="2" id="KW-0548">Nucleotidyltransferase</keyword>
<dbReference type="InterPro" id="IPR045886">
    <property type="entry name" value="ThiF/MoeB/HesA"/>
</dbReference>
<dbReference type="Proteomes" id="UP000064967">
    <property type="component" value="Chromosome"/>
</dbReference>
<dbReference type="EMBL" id="CP012333">
    <property type="protein sequence ID" value="AKV02406.1"/>
    <property type="molecule type" value="Genomic_DNA"/>
</dbReference>
<gene>
    <name evidence="2" type="ORF">AKJ09_09069</name>
</gene>
<dbReference type="STRING" id="1391654.AKJ09_09069"/>
<dbReference type="InterPro" id="IPR035985">
    <property type="entry name" value="Ubiquitin-activating_enz"/>
</dbReference>
<dbReference type="InterPro" id="IPR000594">
    <property type="entry name" value="ThiF_NAD_FAD-bd"/>
</dbReference>
<proteinExistence type="predicted"/>
<keyword evidence="3" id="KW-1185">Reference proteome</keyword>
<dbReference type="PANTHER" id="PTHR10953">
    <property type="entry name" value="UBIQUITIN-ACTIVATING ENZYME E1"/>
    <property type="match status" value="1"/>
</dbReference>
<dbReference type="Pfam" id="PF00899">
    <property type="entry name" value="ThiF"/>
    <property type="match status" value="1"/>
</dbReference>
<dbReference type="GO" id="GO:0002143">
    <property type="term" value="P:tRNA wobble position uridine thiolation"/>
    <property type="evidence" value="ECO:0007669"/>
    <property type="project" value="TreeGrafter"/>
</dbReference>
<dbReference type="Gene3D" id="3.40.50.720">
    <property type="entry name" value="NAD(P)-binding Rossmann-like Domain"/>
    <property type="match status" value="1"/>
</dbReference>
<dbReference type="GO" id="GO:0005737">
    <property type="term" value="C:cytoplasm"/>
    <property type="evidence" value="ECO:0007669"/>
    <property type="project" value="TreeGrafter"/>
</dbReference>
<dbReference type="CDD" id="cd00757">
    <property type="entry name" value="ThiF_MoeB_HesA_family"/>
    <property type="match status" value="1"/>
</dbReference>
<evidence type="ECO:0000259" key="1">
    <source>
        <dbReference type="Pfam" id="PF00899"/>
    </source>
</evidence>
<organism evidence="2 3">
    <name type="scientific">Labilithrix luteola</name>
    <dbReference type="NCBI Taxonomy" id="1391654"/>
    <lineage>
        <taxon>Bacteria</taxon>
        <taxon>Pseudomonadati</taxon>
        <taxon>Myxococcota</taxon>
        <taxon>Polyangia</taxon>
        <taxon>Polyangiales</taxon>
        <taxon>Labilitrichaceae</taxon>
        <taxon>Labilithrix</taxon>
    </lineage>
</organism>
<dbReference type="AlphaFoldDB" id="A0A0K1Q9D5"/>
<accession>A0A0K1Q9D5</accession>
<dbReference type="GO" id="GO:0004792">
    <property type="term" value="F:thiosulfate-cyanide sulfurtransferase activity"/>
    <property type="evidence" value="ECO:0007669"/>
    <property type="project" value="TreeGrafter"/>
</dbReference>
<dbReference type="GO" id="GO:0042292">
    <property type="term" value="F:URM1 activating enzyme activity"/>
    <property type="evidence" value="ECO:0007669"/>
    <property type="project" value="TreeGrafter"/>
</dbReference>
<dbReference type="GO" id="GO:0016779">
    <property type="term" value="F:nucleotidyltransferase activity"/>
    <property type="evidence" value="ECO:0007669"/>
    <property type="project" value="UniProtKB-KW"/>
</dbReference>
<keyword evidence="2" id="KW-0808">Transferase</keyword>
<dbReference type="PANTHER" id="PTHR10953:SF102">
    <property type="entry name" value="ADENYLYLTRANSFERASE AND SULFURTRANSFERASE MOCS3"/>
    <property type="match status" value="1"/>
</dbReference>
<evidence type="ECO:0000313" key="3">
    <source>
        <dbReference type="Proteomes" id="UP000064967"/>
    </source>
</evidence>
<dbReference type="SUPFAM" id="SSF69572">
    <property type="entry name" value="Activating enzymes of the ubiquitin-like proteins"/>
    <property type="match status" value="1"/>
</dbReference>